<dbReference type="RefSeq" id="WP_012871208.1">
    <property type="nucleotide sequence ID" value="NC_013523.1"/>
</dbReference>
<evidence type="ECO:0000256" key="12">
    <source>
        <dbReference type="ARBA" id="ARBA00023122"/>
    </source>
</evidence>
<feature type="domain" description="CBS" evidence="19">
    <location>
        <begin position="312"/>
        <end position="371"/>
    </location>
</feature>
<feature type="domain" description="CBS" evidence="19">
    <location>
        <begin position="249"/>
        <end position="308"/>
    </location>
</feature>
<feature type="binding site" evidence="16">
    <location>
        <position position="71"/>
    </location>
    <ligand>
        <name>Zn(2+)</name>
        <dbReference type="ChEBI" id="CHEBI:29105"/>
        <note>catalytic</note>
    </ligand>
</feature>
<accession>D1C1P4</accession>
<sequence>MEASIRLGRVRGIVIGIHYTWLIVFGLLTYSLAVGFFPSLYEAWSTTRYWLAGALATILLFASVLAHELGHALVAQSRGIPVRSITLFIFGGVAQLSQESETAGDEFRIAIAGPAVSLVIGLGSLALWWLVRGVNTFAAAILFYLGVANVILVAFNLIPGFPLDGGRVFRAIVWGITNSLERATKIAATVGVIIGYLFIVAGIFYVFASPIQGIWLIAIGWFLQSAAEQSYRQMRLERAFSGVRVGTIMDPNPVVVRPEVTLDDLVDRYVLARNVRGLPVVDNGYLVGIITLTDLREIPREDWGHITVRERMTPRQELITLGPDSELTDALKALSAKDIHQIPVIEGNTLVGLLTRSAVIRYMQLRDELPESAVQPREPVPGAGREHEHGPAM</sequence>
<evidence type="ECO:0000256" key="14">
    <source>
        <dbReference type="PIRNR" id="PIRNR006404"/>
    </source>
</evidence>
<dbReference type="KEGG" id="sti:Sthe_0724"/>
<keyword evidence="13 14" id="KW-0472">Membrane</keyword>
<dbReference type="CDD" id="cd06164">
    <property type="entry name" value="S2P-M50_SpoIVFB_CBS"/>
    <property type="match status" value="1"/>
</dbReference>
<name>D1C1P4_SPHTD</name>
<dbReference type="InterPro" id="IPR046342">
    <property type="entry name" value="CBS_dom_sf"/>
</dbReference>
<evidence type="ECO:0000256" key="18">
    <source>
        <dbReference type="SAM" id="MobiDB-lite"/>
    </source>
</evidence>
<keyword evidence="10 14" id="KW-1133">Transmembrane helix</keyword>
<dbReference type="Pfam" id="PF02163">
    <property type="entry name" value="Peptidase_M50"/>
    <property type="match status" value="2"/>
</dbReference>
<dbReference type="InterPro" id="IPR000644">
    <property type="entry name" value="CBS_dom"/>
</dbReference>
<reference evidence="21" key="1">
    <citation type="submission" date="2009-11" db="EMBL/GenBank/DDBJ databases">
        <title>The complete chromosome 1 of Sphaerobacter thermophilus DSM 20745.</title>
        <authorList>
            <person name="Lucas S."/>
            <person name="Copeland A."/>
            <person name="Lapidus A."/>
            <person name="Glavina del Rio T."/>
            <person name="Dalin E."/>
            <person name="Tice H."/>
            <person name="Bruce D."/>
            <person name="Goodwin L."/>
            <person name="Pitluck S."/>
            <person name="Kyrpides N."/>
            <person name="Mavromatis K."/>
            <person name="Ivanova N."/>
            <person name="Mikhailova N."/>
            <person name="LaButti K.M."/>
            <person name="Clum A."/>
            <person name="Sun H.I."/>
            <person name="Brettin T."/>
            <person name="Detter J.C."/>
            <person name="Han C."/>
            <person name="Larimer F."/>
            <person name="Land M."/>
            <person name="Hauser L."/>
            <person name="Markowitz V."/>
            <person name="Cheng J.F."/>
            <person name="Hugenholtz P."/>
            <person name="Woyke T."/>
            <person name="Wu D."/>
            <person name="Steenblock K."/>
            <person name="Schneider S."/>
            <person name="Pukall R."/>
            <person name="Goeker M."/>
            <person name="Klenk H.P."/>
            <person name="Eisen J.A."/>
        </authorList>
    </citation>
    <scope>NUCLEOTIDE SEQUENCE [LARGE SCALE GENOMIC DNA]</scope>
    <source>
        <strain evidence="21">ATCC 49802 / DSM 20745 / S 6022</strain>
    </source>
</reference>
<dbReference type="OrthoDB" id="9800627at2"/>
<evidence type="ECO:0000256" key="15">
    <source>
        <dbReference type="PIRSR" id="PIRSR006404-1"/>
    </source>
</evidence>
<dbReference type="HOGENOM" id="CLU_037123_1_2_0"/>
<feature type="binding site" evidence="16">
    <location>
        <position position="164"/>
    </location>
    <ligand>
        <name>Zn(2+)</name>
        <dbReference type="ChEBI" id="CHEBI:29105"/>
        <note>catalytic</note>
    </ligand>
</feature>
<keyword evidence="3 14" id="KW-1003">Cell membrane</keyword>
<dbReference type="AlphaFoldDB" id="D1C1P4"/>
<evidence type="ECO:0000256" key="10">
    <source>
        <dbReference type="ARBA" id="ARBA00022989"/>
    </source>
</evidence>
<dbReference type="GO" id="GO:0008237">
    <property type="term" value="F:metallopeptidase activity"/>
    <property type="evidence" value="ECO:0007669"/>
    <property type="project" value="UniProtKB-UniRule"/>
</dbReference>
<comment type="subcellular location">
    <subcellularLocation>
        <location evidence="1 14">Cell membrane</location>
        <topology evidence="1 14">Multi-pass membrane protein</topology>
    </subcellularLocation>
</comment>
<feature type="transmembrane region" description="Helical" evidence="14">
    <location>
        <begin position="109"/>
        <end position="131"/>
    </location>
</feature>
<dbReference type="SUPFAM" id="SSF54631">
    <property type="entry name" value="CBS-domain pair"/>
    <property type="match status" value="1"/>
</dbReference>
<keyword evidence="9 14" id="KW-0862">Zinc</keyword>
<evidence type="ECO:0000256" key="4">
    <source>
        <dbReference type="ARBA" id="ARBA00022670"/>
    </source>
</evidence>
<evidence type="ECO:0000256" key="5">
    <source>
        <dbReference type="ARBA" id="ARBA00022692"/>
    </source>
</evidence>
<evidence type="ECO:0000256" key="1">
    <source>
        <dbReference type="ARBA" id="ARBA00004651"/>
    </source>
</evidence>
<dbReference type="SMART" id="SM00116">
    <property type="entry name" value="CBS"/>
    <property type="match status" value="2"/>
</dbReference>
<dbReference type="EMBL" id="CP001823">
    <property type="protein sequence ID" value="ACZ38161.1"/>
    <property type="molecule type" value="Genomic_DNA"/>
</dbReference>
<proteinExistence type="inferred from homology"/>
<keyword evidence="21" id="KW-1185">Reference proteome</keyword>
<evidence type="ECO:0000259" key="19">
    <source>
        <dbReference type="PROSITE" id="PS51371"/>
    </source>
</evidence>
<comment type="cofactor">
    <cofactor evidence="14 16">
        <name>Zn(2+)</name>
        <dbReference type="ChEBI" id="CHEBI:29105"/>
    </cofactor>
    <text evidence="14 16">Binds 1 zinc ion per subunit.</text>
</comment>
<keyword evidence="12 17" id="KW-0129">CBS domain</keyword>
<dbReference type="Pfam" id="PF00571">
    <property type="entry name" value="CBS"/>
    <property type="match status" value="2"/>
</dbReference>
<feature type="binding site" evidence="16">
    <location>
        <position position="67"/>
    </location>
    <ligand>
        <name>Zn(2+)</name>
        <dbReference type="ChEBI" id="CHEBI:29105"/>
        <note>catalytic</note>
    </ligand>
</feature>
<evidence type="ECO:0000256" key="3">
    <source>
        <dbReference type="ARBA" id="ARBA00022475"/>
    </source>
</evidence>
<evidence type="ECO:0000256" key="8">
    <source>
        <dbReference type="ARBA" id="ARBA00022801"/>
    </source>
</evidence>
<dbReference type="PANTHER" id="PTHR39188:SF3">
    <property type="entry name" value="STAGE IV SPORULATION PROTEIN FB"/>
    <property type="match status" value="1"/>
</dbReference>
<dbReference type="PROSITE" id="PS51371">
    <property type="entry name" value="CBS"/>
    <property type="match status" value="2"/>
</dbReference>
<evidence type="ECO:0000256" key="2">
    <source>
        <dbReference type="ARBA" id="ARBA00007931"/>
    </source>
</evidence>
<feature type="transmembrane region" description="Helical" evidence="14">
    <location>
        <begin position="49"/>
        <end position="67"/>
    </location>
</feature>
<dbReference type="GO" id="GO:0046872">
    <property type="term" value="F:metal ion binding"/>
    <property type="evidence" value="ECO:0007669"/>
    <property type="project" value="UniProtKB-UniRule"/>
</dbReference>
<feature type="compositionally biased region" description="Basic and acidic residues" evidence="18">
    <location>
        <begin position="384"/>
        <end position="393"/>
    </location>
</feature>
<dbReference type="GO" id="GO:0006508">
    <property type="term" value="P:proteolysis"/>
    <property type="evidence" value="ECO:0007669"/>
    <property type="project" value="UniProtKB-KW"/>
</dbReference>
<keyword evidence="8 14" id="KW-0378">Hydrolase</keyword>
<dbReference type="eggNOG" id="COG0517">
    <property type="taxonomic scope" value="Bacteria"/>
</dbReference>
<organism evidence="20 21">
    <name type="scientific">Sphaerobacter thermophilus (strain ATCC 49802 / DSM 20745 / KCCM 41009 / NCIMB 13125 / S 6022)</name>
    <dbReference type="NCBI Taxonomy" id="479434"/>
    <lineage>
        <taxon>Bacteria</taxon>
        <taxon>Pseudomonadati</taxon>
        <taxon>Thermomicrobiota</taxon>
        <taxon>Thermomicrobia</taxon>
        <taxon>Sphaerobacterales</taxon>
        <taxon>Sphaerobacterineae</taxon>
        <taxon>Sphaerobacteraceae</taxon>
        <taxon>Sphaerobacter</taxon>
    </lineage>
</organism>
<evidence type="ECO:0000256" key="6">
    <source>
        <dbReference type="ARBA" id="ARBA00022723"/>
    </source>
</evidence>
<feature type="region of interest" description="Disordered" evidence="18">
    <location>
        <begin position="371"/>
        <end position="393"/>
    </location>
</feature>
<feature type="transmembrane region" description="Helical" evidence="14">
    <location>
        <begin position="186"/>
        <end position="207"/>
    </location>
</feature>
<dbReference type="Proteomes" id="UP000002027">
    <property type="component" value="Chromosome 1"/>
</dbReference>
<dbReference type="GO" id="GO:0005886">
    <property type="term" value="C:plasma membrane"/>
    <property type="evidence" value="ECO:0007669"/>
    <property type="project" value="UniProtKB-SubCell"/>
</dbReference>
<dbReference type="InterPro" id="IPR008915">
    <property type="entry name" value="Peptidase_M50"/>
</dbReference>
<dbReference type="PANTHER" id="PTHR39188">
    <property type="entry name" value="MEMBRANE-ASSOCIATED ZINC METALLOPROTEASE M50B"/>
    <property type="match status" value="1"/>
</dbReference>
<feature type="transmembrane region" description="Helical" evidence="14">
    <location>
        <begin position="137"/>
        <end position="158"/>
    </location>
</feature>
<reference evidence="20 21" key="2">
    <citation type="journal article" date="2010" name="Stand. Genomic Sci.">
        <title>Complete genome sequence of Desulfohalobium retbaense type strain (HR(100)).</title>
        <authorList>
            <person name="Spring S."/>
            <person name="Nolan M."/>
            <person name="Lapidus A."/>
            <person name="Glavina Del Rio T."/>
            <person name="Copeland A."/>
            <person name="Tice H."/>
            <person name="Cheng J.F."/>
            <person name="Lucas S."/>
            <person name="Land M."/>
            <person name="Chen F."/>
            <person name="Bruce D."/>
            <person name="Goodwin L."/>
            <person name="Pitluck S."/>
            <person name="Ivanova N."/>
            <person name="Mavromatis K."/>
            <person name="Mikhailova N."/>
            <person name="Pati A."/>
            <person name="Chen A."/>
            <person name="Palaniappan K."/>
            <person name="Hauser L."/>
            <person name="Chang Y.J."/>
            <person name="Jeffries C.D."/>
            <person name="Munk C."/>
            <person name="Kiss H."/>
            <person name="Chain P."/>
            <person name="Han C."/>
            <person name="Brettin T."/>
            <person name="Detter J.C."/>
            <person name="Schuler E."/>
            <person name="Goker M."/>
            <person name="Rohde M."/>
            <person name="Bristow J."/>
            <person name="Eisen J.A."/>
            <person name="Markowitz V."/>
            <person name="Hugenholtz P."/>
            <person name="Kyrpides N.C."/>
            <person name="Klenk H.P."/>
        </authorList>
    </citation>
    <scope>NUCLEOTIDE SEQUENCE [LARGE SCALE GENOMIC DNA]</scope>
    <source>
        <strain evidence="21">ATCC 49802 / DSM 20745 / S 6022</strain>
    </source>
</reference>
<evidence type="ECO:0000256" key="16">
    <source>
        <dbReference type="PIRSR" id="PIRSR006404-2"/>
    </source>
</evidence>
<gene>
    <name evidence="20" type="ordered locus">Sthe_0724</name>
</gene>
<evidence type="ECO:0000256" key="7">
    <source>
        <dbReference type="ARBA" id="ARBA00022737"/>
    </source>
</evidence>
<comment type="similarity">
    <text evidence="2 14">Belongs to the peptidase M50B family.</text>
</comment>
<dbReference type="PIRSF" id="PIRSF006404">
    <property type="entry name" value="UCP006404_Pept_M50_CBS"/>
    <property type="match status" value="1"/>
</dbReference>
<feature type="active site" evidence="15">
    <location>
        <position position="68"/>
    </location>
</feature>
<keyword evidence="5 14" id="KW-0812">Transmembrane</keyword>
<evidence type="ECO:0000256" key="11">
    <source>
        <dbReference type="ARBA" id="ARBA00023049"/>
    </source>
</evidence>
<dbReference type="Gene3D" id="3.10.580.10">
    <property type="entry name" value="CBS-domain"/>
    <property type="match status" value="2"/>
</dbReference>
<evidence type="ECO:0000256" key="9">
    <source>
        <dbReference type="ARBA" id="ARBA00022833"/>
    </source>
</evidence>
<feature type="transmembrane region" description="Helical" evidence="14">
    <location>
        <begin position="79"/>
        <end position="97"/>
    </location>
</feature>
<keyword evidence="4 14" id="KW-0645">Protease</keyword>
<keyword evidence="11 14" id="KW-0482">Metalloprotease</keyword>
<dbReference type="STRING" id="479434.Sthe_0724"/>
<evidence type="ECO:0000313" key="21">
    <source>
        <dbReference type="Proteomes" id="UP000002027"/>
    </source>
</evidence>
<feature type="transmembrane region" description="Helical" evidence="14">
    <location>
        <begin position="12"/>
        <end position="37"/>
    </location>
</feature>
<keyword evidence="7" id="KW-0677">Repeat</keyword>
<evidence type="ECO:0000256" key="13">
    <source>
        <dbReference type="ARBA" id="ARBA00023136"/>
    </source>
</evidence>
<keyword evidence="6 14" id="KW-0479">Metal-binding</keyword>
<evidence type="ECO:0000313" key="20">
    <source>
        <dbReference type="EMBL" id="ACZ38161.1"/>
    </source>
</evidence>
<evidence type="ECO:0000256" key="17">
    <source>
        <dbReference type="PROSITE-ProRule" id="PRU00703"/>
    </source>
</evidence>
<protein>
    <recommendedName>
        <fullName evidence="14">Zinc metalloprotease</fullName>
    </recommendedName>
</protein>
<dbReference type="InterPro" id="IPR016483">
    <property type="entry name" value="UCP006404_Pept_M50_CBS"/>
</dbReference>
<dbReference type="eggNOG" id="COG1994">
    <property type="taxonomic scope" value="Bacteria"/>
</dbReference>
<dbReference type="InParanoid" id="D1C1P4"/>